<dbReference type="GO" id="GO:0008270">
    <property type="term" value="F:zinc ion binding"/>
    <property type="evidence" value="ECO:0007669"/>
    <property type="project" value="UniProtKB-KW"/>
</dbReference>
<evidence type="ECO:0000256" key="3">
    <source>
        <dbReference type="ARBA" id="ARBA00022771"/>
    </source>
</evidence>
<keyword evidence="4" id="KW-0862">Zinc</keyword>
<proteinExistence type="predicted"/>
<dbReference type="InterPro" id="IPR044246">
    <property type="entry name" value="ZFP3-like"/>
</dbReference>
<dbReference type="Gramene" id="ONK56336">
    <property type="protein sequence ID" value="ONK56336"/>
    <property type="gene ID" value="A4U43_C10F6970"/>
</dbReference>
<dbReference type="EMBL" id="CM007390">
    <property type="protein sequence ID" value="ONK56336.1"/>
    <property type="molecule type" value="Genomic_DNA"/>
</dbReference>
<reference evidence="8" key="1">
    <citation type="journal article" date="2017" name="Nat. Commun.">
        <title>The asparagus genome sheds light on the origin and evolution of a young Y chromosome.</title>
        <authorList>
            <person name="Harkess A."/>
            <person name="Zhou J."/>
            <person name="Xu C."/>
            <person name="Bowers J.E."/>
            <person name="Van der Hulst R."/>
            <person name="Ayyampalayam S."/>
            <person name="Mercati F."/>
            <person name="Riccardi P."/>
            <person name="McKain M.R."/>
            <person name="Kakrana A."/>
            <person name="Tang H."/>
            <person name="Ray J."/>
            <person name="Groenendijk J."/>
            <person name="Arikit S."/>
            <person name="Mathioni S.M."/>
            <person name="Nakano M."/>
            <person name="Shan H."/>
            <person name="Telgmann-Rauber A."/>
            <person name="Kanno A."/>
            <person name="Yue Z."/>
            <person name="Chen H."/>
            <person name="Li W."/>
            <person name="Chen Y."/>
            <person name="Xu X."/>
            <person name="Zhang Y."/>
            <person name="Luo S."/>
            <person name="Chen H."/>
            <person name="Gao J."/>
            <person name="Mao Z."/>
            <person name="Pires J.C."/>
            <person name="Luo M."/>
            <person name="Kudrna D."/>
            <person name="Wing R.A."/>
            <person name="Meyers B.C."/>
            <person name="Yi K."/>
            <person name="Kong H."/>
            <person name="Lavrijsen P."/>
            <person name="Sunseri F."/>
            <person name="Falavigna A."/>
            <person name="Ye Y."/>
            <person name="Leebens-Mack J.H."/>
            <person name="Chen G."/>
        </authorList>
    </citation>
    <scope>NUCLEOTIDE SEQUENCE [LARGE SCALE GENOMIC DNA]</scope>
    <source>
        <strain evidence="8">cv. DH0086</strain>
    </source>
</reference>
<evidence type="ECO:0000256" key="4">
    <source>
        <dbReference type="ARBA" id="ARBA00022833"/>
    </source>
</evidence>
<keyword evidence="3" id="KW-0863">Zinc-finger</keyword>
<dbReference type="PANTHER" id="PTHR47287">
    <property type="entry name" value="C2H2 AND C2HC ZINC FINGERS SUPERFAMILY PROTEIN"/>
    <property type="match status" value="1"/>
</dbReference>
<evidence type="ECO:0000256" key="5">
    <source>
        <dbReference type="ARBA" id="ARBA00023242"/>
    </source>
</evidence>
<evidence type="ECO:0000256" key="1">
    <source>
        <dbReference type="ARBA" id="ARBA00004123"/>
    </source>
</evidence>
<feature type="signal peptide" evidence="6">
    <location>
        <begin position="1"/>
        <end position="21"/>
    </location>
</feature>
<evidence type="ECO:0000313" key="7">
    <source>
        <dbReference type="EMBL" id="ONK56336.1"/>
    </source>
</evidence>
<evidence type="ECO:0000256" key="2">
    <source>
        <dbReference type="ARBA" id="ARBA00022723"/>
    </source>
</evidence>
<evidence type="ECO:0000313" key="8">
    <source>
        <dbReference type="Proteomes" id="UP000243459"/>
    </source>
</evidence>
<dbReference type="GO" id="GO:0005634">
    <property type="term" value="C:nucleus"/>
    <property type="evidence" value="ECO:0007669"/>
    <property type="project" value="UniProtKB-SubCell"/>
</dbReference>
<organism evidence="7 8">
    <name type="scientific">Asparagus officinalis</name>
    <name type="common">Garden asparagus</name>
    <dbReference type="NCBI Taxonomy" id="4686"/>
    <lineage>
        <taxon>Eukaryota</taxon>
        <taxon>Viridiplantae</taxon>
        <taxon>Streptophyta</taxon>
        <taxon>Embryophyta</taxon>
        <taxon>Tracheophyta</taxon>
        <taxon>Spermatophyta</taxon>
        <taxon>Magnoliopsida</taxon>
        <taxon>Liliopsida</taxon>
        <taxon>Asparagales</taxon>
        <taxon>Asparagaceae</taxon>
        <taxon>Asparagoideae</taxon>
        <taxon>Asparagus</taxon>
    </lineage>
</organism>
<keyword evidence="2" id="KW-0479">Metal-binding</keyword>
<dbReference type="AlphaFoldDB" id="A0A5P1E5Q9"/>
<comment type="subcellular location">
    <subcellularLocation>
        <location evidence="1">Nucleus</location>
    </subcellularLocation>
</comment>
<sequence length="93" mass="10411">MNCNQFLMSLVVFIITSSSSTIEEVEVVAVPSAESRRRDRGWWSLGLVPSTHEFSRVTIADGLFYSTQALGGHQNAHKLERNLAKKSREMAND</sequence>
<evidence type="ECO:0008006" key="9">
    <source>
        <dbReference type="Google" id="ProtNLM"/>
    </source>
</evidence>
<keyword evidence="8" id="KW-1185">Reference proteome</keyword>
<accession>A0A5P1E5Q9</accession>
<protein>
    <recommendedName>
        <fullName evidence="9">Secreted protein</fullName>
    </recommendedName>
</protein>
<name>A0A5P1E5Q9_ASPOF</name>
<evidence type="ECO:0000256" key="6">
    <source>
        <dbReference type="SAM" id="SignalP"/>
    </source>
</evidence>
<dbReference type="PANTHER" id="PTHR47287:SF15">
    <property type="entry name" value="ZINC FINGER PROTEIN 3-LIKE"/>
    <property type="match status" value="1"/>
</dbReference>
<gene>
    <name evidence="7" type="ORF">A4U43_C10F6970</name>
</gene>
<keyword evidence="5" id="KW-0539">Nucleus</keyword>
<feature type="chain" id="PRO_5024443320" description="Secreted protein" evidence="6">
    <location>
        <begin position="22"/>
        <end position="93"/>
    </location>
</feature>
<dbReference type="GO" id="GO:0009788">
    <property type="term" value="P:negative regulation of abscisic acid-activated signaling pathway"/>
    <property type="evidence" value="ECO:0007669"/>
    <property type="project" value="InterPro"/>
</dbReference>
<keyword evidence="6" id="KW-0732">Signal</keyword>
<dbReference type="Proteomes" id="UP000243459">
    <property type="component" value="Chromosome 10"/>
</dbReference>